<keyword evidence="2 4" id="KW-0694">RNA-binding</keyword>
<evidence type="ECO:0000256" key="5">
    <source>
        <dbReference type="SAM" id="MobiDB-lite"/>
    </source>
</evidence>
<dbReference type="VEuPathDB" id="VectorBase:ACHR007216"/>
<protein>
    <recommendedName>
        <fullName evidence="6">RRM domain-containing protein</fullName>
    </recommendedName>
</protein>
<keyword evidence="8" id="KW-1185">Reference proteome</keyword>
<evidence type="ECO:0000256" key="1">
    <source>
        <dbReference type="ARBA" id="ARBA00004642"/>
    </source>
</evidence>
<feature type="region of interest" description="Disordered" evidence="5">
    <location>
        <begin position="82"/>
        <end position="115"/>
    </location>
</feature>
<dbReference type="SMART" id="SM00360">
    <property type="entry name" value="RRM"/>
    <property type="match status" value="1"/>
</dbReference>
<dbReference type="SUPFAM" id="SSF54928">
    <property type="entry name" value="RNA-binding domain, RBD"/>
    <property type="match status" value="1"/>
</dbReference>
<feature type="compositionally biased region" description="Basic and acidic residues" evidence="5">
    <location>
        <begin position="186"/>
        <end position="196"/>
    </location>
</feature>
<feature type="domain" description="RRM" evidence="6">
    <location>
        <begin position="6"/>
        <end position="83"/>
    </location>
</feature>
<dbReference type="AlphaFoldDB" id="A0A182K8X9"/>
<dbReference type="PANTHER" id="PTHR13798">
    <property type="entry name" value="RNA BINDING MOTIF RBM PROTEIN -RELATED"/>
    <property type="match status" value="1"/>
</dbReference>
<evidence type="ECO:0000259" key="6">
    <source>
        <dbReference type="PROSITE" id="PS50102"/>
    </source>
</evidence>
<dbReference type="Gene3D" id="3.30.70.330">
    <property type="match status" value="1"/>
</dbReference>
<proteinExistence type="predicted"/>
<comment type="subcellular location">
    <subcellularLocation>
        <location evidence="1">Nucleus</location>
        <location evidence="1">Nucleoplasm</location>
    </subcellularLocation>
</comment>
<accession>A0A182K8X9</accession>
<sequence>MSEDDRTLWCGNISEKVTEEMLYELFLQAGPVENVKIPRDADRRQRSYAFITFAHACSVEYAMDIFEGTALFQRTLTLHRKNRNGPNPAASPQMNFNYPAGGSSNISNPKRYADDSPVRTLNYPMDGNAFASPDSRLEVMPALYAAIANSQNIFPPDIMAQLGQQMLGAVLPPLGDDADQMQSSLRTKDQRSERSHYHDRHNKKPYSRDDRHGHNNDRTEQPSSKRTYMIDLSFERFGEIDDEQLADGGPERYARNHVQIPFGPHAHNFDAPVAFVAKPAAMELLLRKVDKILQIRIVPVGGDDFVSKRFLQHRINLVRKHERRNGDGHFTQEEDQQAERVELEQAGVFTQRPKATSQTHHEHDGSCDDHYQRKV</sequence>
<dbReference type="CDD" id="cd12336">
    <property type="entry name" value="RRM_RBM7_like"/>
    <property type="match status" value="1"/>
</dbReference>
<dbReference type="PROSITE" id="PS50102">
    <property type="entry name" value="RRM"/>
    <property type="match status" value="1"/>
</dbReference>
<feature type="compositionally biased region" description="Basic and acidic residues" evidence="5">
    <location>
        <begin position="206"/>
        <end position="220"/>
    </location>
</feature>
<dbReference type="GO" id="GO:0000381">
    <property type="term" value="P:regulation of alternative mRNA splicing, via spliceosome"/>
    <property type="evidence" value="ECO:0007669"/>
    <property type="project" value="TreeGrafter"/>
</dbReference>
<keyword evidence="3" id="KW-0539">Nucleus</keyword>
<dbReference type="Proteomes" id="UP000075881">
    <property type="component" value="Unassembled WGS sequence"/>
</dbReference>
<feature type="region of interest" description="Disordered" evidence="5">
    <location>
        <begin position="173"/>
        <end position="226"/>
    </location>
</feature>
<reference evidence="7" key="2">
    <citation type="submission" date="2020-05" db="UniProtKB">
        <authorList>
            <consortium name="EnsemblMetazoa"/>
        </authorList>
    </citation>
    <scope>IDENTIFICATION</scope>
    <source>
        <strain evidence="7">ACHKN1017</strain>
    </source>
</reference>
<feature type="region of interest" description="Disordered" evidence="5">
    <location>
        <begin position="325"/>
        <end position="375"/>
    </location>
</feature>
<dbReference type="EnsemblMetazoa" id="ACHR007216-RA">
    <property type="protein sequence ID" value="ACHR007216-PA"/>
    <property type="gene ID" value="ACHR007216"/>
</dbReference>
<feature type="compositionally biased region" description="Basic and acidic residues" evidence="5">
    <location>
        <begin position="359"/>
        <end position="375"/>
    </location>
</feature>
<dbReference type="InterPro" id="IPR052285">
    <property type="entry name" value="NEXT_complex_subunit"/>
</dbReference>
<name>A0A182K8X9_9DIPT</name>
<feature type="compositionally biased region" description="Polar residues" evidence="5">
    <location>
        <begin position="90"/>
        <end position="108"/>
    </location>
</feature>
<evidence type="ECO:0000313" key="7">
    <source>
        <dbReference type="EnsemblMetazoa" id="ACHR007216-PA"/>
    </source>
</evidence>
<feature type="compositionally biased region" description="Basic and acidic residues" evidence="5">
    <location>
        <begin position="325"/>
        <end position="343"/>
    </location>
</feature>
<dbReference type="InterPro" id="IPR012677">
    <property type="entry name" value="Nucleotide-bd_a/b_plait_sf"/>
</dbReference>
<dbReference type="Pfam" id="PF00076">
    <property type="entry name" value="RRM_1"/>
    <property type="match status" value="1"/>
</dbReference>
<evidence type="ECO:0000256" key="4">
    <source>
        <dbReference type="PROSITE-ProRule" id="PRU00176"/>
    </source>
</evidence>
<dbReference type="STRING" id="43041.A0A182K8X9"/>
<evidence type="ECO:0000256" key="3">
    <source>
        <dbReference type="ARBA" id="ARBA00023242"/>
    </source>
</evidence>
<dbReference type="PANTHER" id="PTHR13798:SF11">
    <property type="entry name" value="RNA-BINDING PROTEIN 7-RELATED"/>
    <property type="match status" value="1"/>
</dbReference>
<organism evidence="7 8">
    <name type="scientific">Anopheles christyi</name>
    <dbReference type="NCBI Taxonomy" id="43041"/>
    <lineage>
        <taxon>Eukaryota</taxon>
        <taxon>Metazoa</taxon>
        <taxon>Ecdysozoa</taxon>
        <taxon>Arthropoda</taxon>
        <taxon>Hexapoda</taxon>
        <taxon>Insecta</taxon>
        <taxon>Pterygota</taxon>
        <taxon>Neoptera</taxon>
        <taxon>Endopterygota</taxon>
        <taxon>Diptera</taxon>
        <taxon>Nematocera</taxon>
        <taxon>Culicoidea</taxon>
        <taxon>Culicidae</taxon>
        <taxon>Anophelinae</taxon>
        <taxon>Anopheles</taxon>
    </lineage>
</organism>
<evidence type="ECO:0000313" key="8">
    <source>
        <dbReference type="Proteomes" id="UP000075881"/>
    </source>
</evidence>
<evidence type="ECO:0000256" key="2">
    <source>
        <dbReference type="ARBA" id="ARBA00022884"/>
    </source>
</evidence>
<reference evidence="8" key="1">
    <citation type="submission" date="2013-03" db="EMBL/GenBank/DDBJ databases">
        <title>The Genome Sequence of Anopheles christyi ACHKN1017.</title>
        <authorList>
            <consortium name="The Broad Institute Genomics Platform"/>
            <person name="Neafsey D.E."/>
            <person name="Besansky N."/>
            <person name="Walker B."/>
            <person name="Young S.K."/>
            <person name="Zeng Q."/>
            <person name="Gargeya S."/>
            <person name="Fitzgerald M."/>
            <person name="Haas B."/>
            <person name="Abouelleil A."/>
            <person name="Allen A.W."/>
            <person name="Alvarado L."/>
            <person name="Arachchi H.M."/>
            <person name="Berlin A.M."/>
            <person name="Chapman S.B."/>
            <person name="Gainer-Dewar J."/>
            <person name="Goldberg J."/>
            <person name="Griggs A."/>
            <person name="Gujja S."/>
            <person name="Hansen M."/>
            <person name="Howarth C."/>
            <person name="Imamovic A."/>
            <person name="Ireland A."/>
            <person name="Larimer J."/>
            <person name="McCowan C."/>
            <person name="Murphy C."/>
            <person name="Pearson M."/>
            <person name="Poon T.W."/>
            <person name="Priest M."/>
            <person name="Roberts A."/>
            <person name="Saif S."/>
            <person name="Shea T."/>
            <person name="Sisk P."/>
            <person name="Sykes S."/>
            <person name="Wortman J."/>
            <person name="Nusbaum C."/>
            <person name="Birren B."/>
        </authorList>
    </citation>
    <scope>NUCLEOTIDE SEQUENCE [LARGE SCALE GENOMIC DNA]</scope>
    <source>
        <strain evidence="8">ACHKN1017</strain>
    </source>
</reference>
<dbReference type="GO" id="GO:0005654">
    <property type="term" value="C:nucleoplasm"/>
    <property type="evidence" value="ECO:0007669"/>
    <property type="project" value="UniProtKB-SubCell"/>
</dbReference>
<dbReference type="InterPro" id="IPR000504">
    <property type="entry name" value="RRM_dom"/>
</dbReference>
<dbReference type="InterPro" id="IPR035979">
    <property type="entry name" value="RBD_domain_sf"/>
</dbReference>
<dbReference type="GO" id="GO:0003727">
    <property type="term" value="F:single-stranded RNA binding"/>
    <property type="evidence" value="ECO:0007669"/>
    <property type="project" value="TreeGrafter"/>
</dbReference>